<reference evidence="2" key="2">
    <citation type="submission" date="2015-01" db="EMBL/GenBank/DDBJ databases">
        <title>Evolutionary Origins and Diversification of the Mycorrhizal Mutualists.</title>
        <authorList>
            <consortium name="DOE Joint Genome Institute"/>
            <consortium name="Mycorrhizal Genomics Consortium"/>
            <person name="Kohler A."/>
            <person name="Kuo A."/>
            <person name="Nagy L.G."/>
            <person name="Floudas D."/>
            <person name="Copeland A."/>
            <person name="Barry K.W."/>
            <person name="Cichocki N."/>
            <person name="Veneault-Fourrey C."/>
            <person name="LaButti K."/>
            <person name="Lindquist E.A."/>
            <person name="Lipzen A."/>
            <person name="Lundell T."/>
            <person name="Morin E."/>
            <person name="Murat C."/>
            <person name="Riley R."/>
            <person name="Ohm R."/>
            <person name="Sun H."/>
            <person name="Tunlid A."/>
            <person name="Henrissat B."/>
            <person name="Grigoriev I.V."/>
            <person name="Hibbett D.S."/>
            <person name="Martin F."/>
        </authorList>
    </citation>
    <scope>NUCLEOTIDE SEQUENCE [LARGE SCALE GENOMIC DNA]</scope>
    <source>
        <strain evidence="2">MUT 4182</strain>
    </source>
</reference>
<dbReference type="OrthoDB" id="2367075at2759"/>
<sequence length="484" mass="55318">MSHFDDSLDELDEAMSYVSTTFSEADAQSLSPDRCPSTPKLPVGKNLLTGEANKEWKHPKFYLSDFVDTQVESMLYRVPRAVMQQSEIFKSNLPTDKSSNSLYVSGITAQEMEAFLDVSDARVVTGDDKFTFEQWAGALATAIRLGISRIRKYATQRLQESLDQLDPFDCIDVATKYRVHKWLFRPFLRICERPEPLSPAEMLRLGLERASAVFRVREKLSVYKYEAAVTWFCDNWPKNNHGGPWSNPPPLKWEAMAEAREAARAGEMKRLIALETVLSKPDFQSPVSRPTVDTVPQGMPHPRYWQTDLRTIRVRNCLYQLPIRYFEKPSLLGEIQSHGDSILDSGDFVVLPQDVVVSDWNVFLEIVTARPFDEPLLSLGFSSWVTGLRLAMRFGHDSAQRYILEKIQTGFAEQDPVDLLEAAKIGDVAHSDWLQGLYKRLSQRKGSLSPEDIRRIGEKAAAEVWKLREQYIWNAGRNRRDDVF</sequence>
<dbReference type="Proteomes" id="UP000054248">
    <property type="component" value="Unassembled WGS sequence"/>
</dbReference>
<proteinExistence type="predicted"/>
<protein>
    <submittedName>
        <fullName evidence="1">Uncharacterized protein</fullName>
    </submittedName>
</protein>
<evidence type="ECO:0000313" key="1">
    <source>
        <dbReference type="EMBL" id="KIO33126.1"/>
    </source>
</evidence>
<gene>
    <name evidence="1" type="ORF">M407DRAFT_17991</name>
</gene>
<evidence type="ECO:0000313" key="2">
    <source>
        <dbReference type="Proteomes" id="UP000054248"/>
    </source>
</evidence>
<keyword evidence="2" id="KW-1185">Reference proteome</keyword>
<reference evidence="1 2" key="1">
    <citation type="submission" date="2014-04" db="EMBL/GenBank/DDBJ databases">
        <authorList>
            <consortium name="DOE Joint Genome Institute"/>
            <person name="Kuo A."/>
            <person name="Girlanda M."/>
            <person name="Perotto S."/>
            <person name="Kohler A."/>
            <person name="Nagy L.G."/>
            <person name="Floudas D."/>
            <person name="Copeland A."/>
            <person name="Barry K.W."/>
            <person name="Cichocki N."/>
            <person name="Veneault-Fourrey C."/>
            <person name="LaButti K."/>
            <person name="Lindquist E.A."/>
            <person name="Lipzen A."/>
            <person name="Lundell T."/>
            <person name="Morin E."/>
            <person name="Murat C."/>
            <person name="Sun H."/>
            <person name="Tunlid A."/>
            <person name="Henrissat B."/>
            <person name="Grigoriev I.V."/>
            <person name="Hibbett D.S."/>
            <person name="Martin F."/>
            <person name="Nordberg H.P."/>
            <person name="Cantor M.N."/>
            <person name="Hua S.X."/>
        </authorList>
    </citation>
    <scope>NUCLEOTIDE SEQUENCE [LARGE SCALE GENOMIC DNA]</scope>
    <source>
        <strain evidence="1 2">MUT 4182</strain>
    </source>
</reference>
<accession>A0A0C3QUM7</accession>
<dbReference type="HOGENOM" id="CLU_562829_0_0_1"/>
<dbReference type="EMBL" id="KN822950">
    <property type="protein sequence ID" value="KIO33126.1"/>
    <property type="molecule type" value="Genomic_DNA"/>
</dbReference>
<name>A0A0C3QUM7_9AGAM</name>
<dbReference type="AlphaFoldDB" id="A0A0C3QUM7"/>
<organism evidence="1 2">
    <name type="scientific">Tulasnella calospora MUT 4182</name>
    <dbReference type="NCBI Taxonomy" id="1051891"/>
    <lineage>
        <taxon>Eukaryota</taxon>
        <taxon>Fungi</taxon>
        <taxon>Dikarya</taxon>
        <taxon>Basidiomycota</taxon>
        <taxon>Agaricomycotina</taxon>
        <taxon>Agaricomycetes</taxon>
        <taxon>Cantharellales</taxon>
        <taxon>Tulasnellaceae</taxon>
        <taxon>Tulasnella</taxon>
    </lineage>
</organism>